<evidence type="ECO:0000256" key="8">
    <source>
        <dbReference type="SAM" id="MobiDB-lite"/>
    </source>
</evidence>
<dbReference type="Pfam" id="PF02683">
    <property type="entry name" value="DsbD_TM"/>
    <property type="match status" value="1"/>
</dbReference>
<keyword evidence="3 9" id="KW-0812">Transmembrane</keyword>
<dbReference type="GO" id="GO:0005886">
    <property type="term" value="C:plasma membrane"/>
    <property type="evidence" value="ECO:0007669"/>
    <property type="project" value="UniProtKB-SubCell"/>
</dbReference>
<keyword evidence="4" id="KW-0201">Cytochrome c-type biogenesis</keyword>
<dbReference type="InterPro" id="IPR036249">
    <property type="entry name" value="Thioredoxin-like_sf"/>
</dbReference>
<evidence type="ECO:0000256" key="9">
    <source>
        <dbReference type="SAM" id="Phobius"/>
    </source>
</evidence>
<dbReference type="PANTHER" id="PTHR32234">
    <property type="entry name" value="THIOL:DISULFIDE INTERCHANGE PROTEIN DSBD"/>
    <property type="match status" value="1"/>
</dbReference>
<dbReference type="eggNOG" id="COG4232">
    <property type="taxonomic scope" value="Bacteria"/>
</dbReference>
<evidence type="ECO:0000256" key="10">
    <source>
        <dbReference type="SAM" id="SignalP"/>
    </source>
</evidence>
<dbReference type="InterPro" id="IPR013766">
    <property type="entry name" value="Thioredoxin_domain"/>
</dbReference>
<dbReference type="GO" id="GO:0045454">
    <property type="term" value="P:cell redox homeostasis"/>
    <property type="evidence" value="ECO:0007669"/>
    <property type="project" value="TreeGrafter"/>
</dbReference>
<evidence type="ECO:0000256" key="7">
    <source>
        <dbReference type="ARBA" id="ARBA00023284"/>
    </source>
</evidence>
<dbReference type="PROSITE" id="PS51352">
    <property type="entry name" value="THIOREDOXIN_2"/>
    <property type="match status" value="1"/>
</dbReference>
<feature type="transmembrane region" description="Helical" evidence="9">
    <location>
        <begin position="580"/>
        <end position="598"/>
    </location>
</feature>
<dbReference type="AlphaFoldDB" id="I4W3C4"/>
<feature type="transmembrane region" description="Helical" evidence="9">
    <location>
        <begin position="356"/>
        <end position="380"/>
    </location>
</feature>
<dbReference type="CDD" id="cd02953">
    <property type="entry name" value="DsbDgamma"/>
    <property type="match status" value="1"/>
</dbReference>
<evidence type="ECO:0000313" key="12">
    <source>
        <dbReference type="EMBL" id="EIL93965.1"/>
    </source>
</evidence>
<protein>
    <submittedName>
        <fullName evidence="12">C-type cytochrome biogenesis protein</fullName>
    </submittedName>
</protein>
<keyword evidence="2" id="KW-1003">Cell membrane</keyword>
<keyword evidence="7" id="KW-0676">Redox-active center</keyword>
<keyword evidence="10" id="KW-0732">Signal</keyword>
<dbReference type="PATRIC" id="fig|1163407.3.peg.1332"/>
<keyword evidence="5 9" id="KW-1133">Transmembrane helix</keyword>
<feature type="transmembrane region" description="Helical" evidence="9">
    <location>
        <begin position="401"/>
        <end position="420"/>
    </location>
</feature>
<dbReference type="Gene3D" id="3.40.30.10">
    <property type="entry name" value="Glutaredoxin"/>
    <property type="match status" value="1"/>
</dbReference>
<dbReference type="Pfam" id="PF11412">
    <property type="entry name" value="DsbD_N"/>
    <property type="match status" value="2"/>
</dbReference>
<feature type="region of interest" description="Disordered" evidence="8">
    <location>
        <begin position="307"/>
        <end position="344"/>
    </location>
</feature>
<dbReference type="InterPro" id="IPR003834">
    <property type="entry name" value="Cyt_c_assmbl_TM_dom"/>
</dbReference>
<organism evidence="12 13">
    <name type="scientific">Rhodanobacter spathiphylli B39</name>
    <dbReference type="NCBI Taxonomy" id="1163407"/>
    <lineage>
        <taxon>Bacteria</taxon>
        <taxon>Pseudomonadati</taxon>
        <taxon>Pseudomonadota</taxon>
        <taxon>Gammaproteobacteria</taxon>
        <taxon>Lysobacterales</taxon>
        <taxon>Rhodanobacteraceae</taxon>
        <taxon>Rhodanobacter</taxon>
    </lineage>
</organism>
<evidence type="ECO:0000256" key="4">
    <source>
        <dbReference type="ARBA" id="ARBA00022748"/>
    </source>
</evidence>
<evidence type="ECO:0000256" key="2">
    <source>
        <dbReference type="ARBA" id="ARBA00022475"/>
    </source>
</evidence>
<sequence>MLAGRMAVRLLIGLSLLLATLPAFAQDTAELLPVTEAYKLSADAGTPGVLKLHWTIAPDYYLYRGRMKFKGGDGVSLGAAQLPDGEKHHDEYLGDVETYHHGVDASIPYTVAAGTDRLRISVQYQGCHEVDPKICYPPHTEKLDLPLPADGAAAAAPVAGSLGAALGQLGSNRIEAVAGTVGAPLPAEQAFRFEALVQNPHQLLLRWTMPRGYYLYRDQTTLKLENAGGLALKPAWPAGTAHHDEHHGDVTVYFDQVELPVTIEGDLGEARALTLLASFQGCQDGGLCYPLMTRRVNLDLGSGATVTGQTGATAPELPPGNADSVPADSVPADSVPADSAPADSVPAGPAPLQVSLIAALLLALGGGLVLNLMPCVLPVLSIKAVSVLESAESHAAARRHALFYTAGVLCSFAALGLGILALRTAGHALGWGSQLQQPVVVGVLACLMLAVGLSMSGVVQFGASLGNTGASLAARSGPAGDFFTGVLAVVVASPCTAPFMGSALAYAFAAPMASALLVFLMLGIGLALPFLAVGFVPALGRLLPRPGRWMETLKQVLAFPMYLTAAWLVWVLANQRGADAVGLVLVAMVLLAMTLWWFERSRSRGAISKLAVVVLAIATVVPMALLAQVPPRSASAATEEGVVAYSPEKLASLRTAGTPVFVDMTADWCVTCKANEHTVLDTDAFHDLLRRTGTVYMKGDWTDVNPTISAFLQQYHSPGVPLYVVFPKNGGPGKQLSTVLTRSMVEQALTEAAR</sequence>
<evidence type="ECO:0000256" key="3">
    <source>
        <dbReference type="ARBA" id="ARBA00022692"/>
    </source>
</evidence>
<dbReference type="PROSITE" id="PS00194">
    <property type="entry name" value="THIOREDOXIN_1"/>
    <property type="match status" value="1"/>
</dbReference>
<dbReference type="Proteomes" id="UP000003226">
    <property type="component" value="Unassembled WGS sequence"/>
</dbReference>
<comment type="caution">
    <text evidence="12">The sequence shown here is derived from an EMBL/GenBank/DDBJ whole genome shotgun (WGS) entry which is preliminary data.</text>
</comment>
<feature type="transmembrane region" description="Helical" evidence="9">
    <location>
        <begin position="482"/>
        <end position="509"/>
    </location>
</feature>
<dbReference type="Pfam" id="PF13899">
    <property type="entry name" value="Thioredoxin_7"/>
    <property type="match status" value="1"/>
</dbReference>
<dbReference type="GO" id="GO:0017004">
    <property type="term" value="P:cytochrome complex assembly"/>
    <property type="evidence" value="ECO:0007669"/>
    <property type="project" value="UniProtKB-KW"/>
</dbReference>
<keyword evidence="6 9" id="KW-0472">Membrane</keyword>
<feature type="transmembrane region" description="Helical" evidence="9">
    <location>
        <begin position="610"/>
        <end position="629"/>
    </location>
</feature>
<name>I4W3C4_9GAMM</name>
<dbReference type="SUPFAM" id="SSF74863">
    <property type="entry name" value="Thiol:disulfide interchange protein DsbD, N-terminal domain (DsbD-alpha)"/>
    <property type="match status" value="2"/>
</dbReference>
<comment type="subcellular location">
    <subcellularLocation>
        <location evidence="1">Cell membrane</location>
        <topology evidence="1">Multi-pass membrane protein</topology>
    </subcellularLocation>
</comment>
<accession>I4W3C4</accession>
<feature type="transmembrane region" description="Helical" evidence="9">
    <location>
        <begin position="556"/>
        <end position="574"/>
    </location>
</feature>
<evidence type="ECO:0000256" key="1">
    <source>
        <dbReference type="ARBA" id="ARBA00004651"/>
    </source>
</evidence>
<evidence type="ECO:0000313" key="13">
    <source>
        <dbReference type="Proteomes" id="UP000003226"/>
    </source>
</evidence>
<keyword evidence="13" id="KW-1185">Reference proteome</keyword>
<dbReference type="SUPFAM" id="SSF52833">
    <property type="entry name" value="Thioredoxin-like"/>
    <property type="match status" value="1"/>
</dbReference>
<feature type="transmembrane region" description="Helical" evidence="9">
    <location>
        <begin position="515"/>
        <end position="536"/>
    </location>
</feature>
<dbReference type="InterPro" id="IPR036929">
    <property type="entry name" value="DsbDN_sf"/>
</dbReference>
<evidence type="ECO:0000256" key="6">
    <source>
        <dbReference type="ARBA" id="ARBA00023136"/>
    </source>
</evidence>
<feature type="domain" description="Thioredoxin" evidence="11">
    <location>
        <begin position="623"/>
        <end position="754"/>
    </location>
</feature>
<feature type="signal peptide" evidence="10">
    <location>
        <begin position="1"/>
        <end position="25"/>
    </location>
</feature>
<dbReference type="PANTHER" id="PTHR32234:SF3">
    <property type="entry name" value="SUPPRESSION OF COPPER SENSITIVITY PROTEIN"/>
    <property type="match status" value="1"/>
</dbReference>
<dbReference type="RefSeq" id="WP_007806607.1">
    <property type="nucleotide sequence ID" value="NZ_AJXT01000011.1"/>
</dbReference>
<gene>
    <name evidence="12" type="ORF">UU7_06638</name>
</gene>
<feature type="compositionally biased region" description="Low complexity" evidence="8">
    <location>
        <begin position="322"/>
        <end position="344"/>
    </location>
</feature>
<feature type="chain" id="PRO_5003696781" evidence="10">
    <location>
        <begin position="26"/>
        <end position="754"/>
    </location>
</feature>
<dbReference type="InterPro" id="IPR035671">
    <property type="entry name" value="DsbD_gamma"/>
</dbReference>
<dbReference type="STRING" id="1163407.UU7_06638"/>
<dbReference type="Gene3D" id="2.60.40.1250">
    <property type="entry name" value="Thiol:disulfide interchange protein DsbD, N-terminal domain"/>
    <property type="match status" value="2"/>
</dbReference>
<reference evidence="12 13" key="1">
    <citation type="journal article" date="2012" name="J. Bacteriol.">
        <title>Genome sequences for six rhodanobacter strains, isolated from soils and the terrestrial subsurface, with variable denitrification capabilities.</title>
        <authorList>
            <person name="Kostka J.E."/>
            <person name="Green S.J."/>
            <person name="Rishishwar L."/>
            <person name="Prakash O."/>
            <person name="Katz L.S."/>
            <person name="Marino-Ramirez L."/>
            <person name="Jordan I.K."/>
            <person name="Munk C."/>
            <person name="Ivanova N."/>
            <person name="Mikhailova N."/>
            <person name="Watson D.B."/>
            <person name="Brown S.D."/>
            <person name="Palumbo A.V."/>
            <person name="Brooks S.C."/>
        </authorList>
    </citation>
    <scope>NUCLEOTIDE SEQUENCE [LARGE SCALE GENOMIC DNA]</scope>
    <source>
        <strain evidence="12 13">B39</strain>
    </source>
</reference>
<proteinExistence type="predicted"/>
<feature type="transmembrane region" description="Helical" evidence="9">
    <location>
        <begin position="440"/>
        <end position="461"/>
    </location>
</feature>
<dbReference type="EMBL" id="AJXT01000011">
    <property type="protein sequence ID" value="EIL93965.1"/>
    <property type="molecule type" value="Genomic_DNA"/>
</dbReference>
<dbReference type="InterPro" id="IPR017937">
    <property type="entry name" value="Thioredoxin_CS"/>
</dbReference>
<dbReference type="InterPro" id="IPR028250">
    <property type="entry name" value="DsbDN"/>
</dbReference>
<evidence type="ECO:0000259" key="11">
    <source>
        <dbReference type="PROSITE" id="PS51352"/>
    </source>
</evidence>
<evidence type="ECO:0000256" key="5">
    <source>
        <dbReference type="ARBA" id="ARBA00022989"/>
    </source>
</evidence>
<dbReference type="GO" id="GO:0015035">
    <property type="term" value="F:protein-disulfide reductase activity"/>
    <property type="evidence" value="ECO:0007669"/>
    <property type="project" value="TreeGrafter"/>
</dbReference>